<dbReference type="AlphaFoldDB" id="A0A811N6M5"/>
<organism evidence="2 3">
    <name type="scientific">Miscanthus lutarioriparius</name>
    <dbReference type="NCBI Taxonomy" id="422564"/>
    <lineage>
        <taxon>Eukaryota</taxon>
        <taxon>Viridiplantae</taxon>
        <taxon>Streptophyta</taxon>
        <taxon>Embryophyta</taxon>
        <taxon>Tracheophyta</taxon>
        <taxon>Spermatophyta</taxon>
        <taxon>Magnoliopsida</taxon>
        <taxon>Liliopsida</taxon>
        <taxon>Poales</taxon>
        <taxon>Poaceae</taxon>
        <taxon>PACMAD clade</taxon>
        <taxon>Panicoideae</taxon>
        <taxon>Andropogonodae</taxon>
        <taxon>Andropogoneae</taxon>
        <taxon>Saccharinae</taxon>
        <taxon>Miscanthus</taxon>
    </lineage>
</organism>
<keyword evidence="3" id="KW-1185">Reference proteome</keyword>
<feature type="compositionally biased region" description="Basic residues" evidence="1">
    <location>
        <begin position="471"/>
        <end position="482"/>
    </location>
</feature>
<evidence type="ECO:0000313" key="3">
    <source>
        <dbReference type="Proteomes" id="UP000604825"/>
    </source>
</evidence>
<dbReference type="Proteomes" id="UP000604825">
    <property type="component" value="Unassembled WGS sequence"/>
</dbReference>
<reference evidence="2" key="1">
    <citation type="submission" date="2020-10" db="EMBL/GenBank/DDBJ databases">
        <authorList>
            <person name="Han B."/>
            <person name="Lu T."/>
            <person name="Zhao Q."/>
            <person name="Huang X."/>
            <person name="Zhao Y."/>
        </authorList>
    </citation>
    <scope>NUCLEOTIDE SEQUENCE</scope>
</reference>
<feature type="compositionally biased region" description="Basic and acidic residues" evidence="1">
    <location>
        <begin position="458"/>
        <end position="470"/>
    </location>
</feature>
<dbReference type="OrthoDB" id="295715at2759"/>
<protein>
    <submittedName>
        <fullName evidence="2">Uncharacterized protein</fullName>
    </submittedName>
</protein>
<dbReference type="SUPFAM" id="SSF50249">
    <property type="entry name" value="Nucleic acid-binding proteins"/>
    <property type="match status" value="1"/>
</dbReference>
<dbReference type="PANTHER" id="PTHR32133:SF386">
    <property type="entry name" value="F-BOX DOMAIN-CONTAINING PROTEIN"/>
    <property type="match status" value="1"/>
</dbReference>
<accession>A0A811N6M5</accession>
<dbReference type="Gene3D" id="2.40.50.140">
    <property type="entry name" value="Nucleic acid-binding proteins"/>
    <property type="match status" value="1"/>
</dbReference>
<dbReference type="InterPro" id="IPR012340">
    <property type="entry name" value="NA-bd_OB-fold"/>
</dbReference>
<feature type="region of interest" description="Disordered" evidence="1">
    <location>
        <begin position="441"/>
        <end position="498"/>
    </location>
</feature>
<comment type="caution">
    <text evidence="2">The sequence shown here is derived from an EMBL/GenBank/DDBJ whole genome shotgun (WGS) entry which is preliminary data.</text>
</comment>
<sequence>MLGLLCNFKDQDGDYVSRLLPTSSACPLRADHNWRALDARHGRVLLSLLLGLYLSVWDPITDGWHQLPPVSDVWQPECWNTAVLCASTASGACDHIDCRSGPFIVVAVGCSSHEMCLCVYSSDSSSWSELTFVPGTHWVRLVPTALVGTALYFVIDASSRTLRYDLATRETSVIPLPTRSIWHNTMLMTMEDGGLGAATGHGVARLSLWSMEANPNGDIGWTQIRVIELGNLFTVNPLSISSNFVGFADGHWKQQPPLQVRNQLQVLQVHQKLCSSGNWVLVTITSGYATSRGSWPSTRFGLPGSIPEWLGAGIEPTFQSLGHLRWAAWGTPMQQWGRGHRGQGPQAARTNAACEVHQVSDEEELHGGVPAAGHLPLLQGVRRILQGLPTARPSSLHFRRAGAWESAILRAKENPTRIASVPRCLPLTPCFSSRSLRAIGSDLNASPNLRPGATDYGLRLKPEGSREQAGRRRRRPDSRHGKRGESSSVPPLTSLADAPVEGTAVSSGRMVKLKDLVPAATNTVNTTFIVLDKAAPSARPSHRHPHAQARDGGGGGREEKEVTCLALVADETAAAHFLLWGGECGAFELGDIVRLTDGIFSYHRGNALVLRAGRRGRAEKVGEFTMLFVETPNMSEVQWGTDPKDGRRMVQEAVVSPYSQIFKPLR</sequence>
<name>A0A811N6M5_9POAL</name>
<gene>
    <name evidence="2" type="ORF">NCGR_LOCUS11568</name>
</gene>
<evidence type="ECO:0000313" key="2">
    <source>
        <dbReference type="EMBL" id="CAD6217590.1"/>
    </source>
</evidence>
<feature type="region of interest" description="Disordered" evidence="1">
    <location>
        <begin position="535"/>
        <end position="557"/>
    </location>
</feature>
<dbReference type="PANTHER" id="PTHR32133">
    <property type="entry name" value="OS07G0120400 PROTEIN"/>
    <property type="match status" value="1"/>
</dbReference>
<evidence type="ECO:0000256" key="1">
    <source>
        <dbReference type="SAM" id="MobiDB-lite"/>
    </source>
</evidence>
<dbReference type="EMBL" id="CAJGYO010000003">
    <property type="protein sequence ID" value="CAD6217590.1"/>
    <property type="molecule type" value="Genomic_DNA"/>
</dbReference>
<proteinExistence type="predicted"/>